<accession>A0A1J4KFT4</accession>
<dbReference type="InterPro" id="IPR016651">
    <property type="entry name" value="LCMT1"/>
</dbReference>
<feature type="binding site" evidence="7">
    <location>
        <position position="160"/>
    </location>
    <ligand>
        <name>S-adenosyl-L-methionine</name>
        <dbReference type="ChEBI" id="CHEBI:59789"/>
    </ligand>
</feature>
<dbReference type="Gene3D" id="3.40.50.150">
    <property type="entry name" value="Vaccinia Virus protein VP39"/>
    <property type="match status" value="1"/>
</dbReference>
<dbReference type="PANTHER" id="PTHR13600:SF21">
    <property type="entry name" value="LEUCINE CARBOXYL METHYLTRANSFERASE 1"/>
    <property type="match status" value="1"/>
</dbReference>
<dbReference type="InterPro" id="IPR007213">
    <property type="entry name" value="Ppm1/Ppm2/Tcmp"/>
</dbReference>
<keyword evidence="4 6" id="KW-0808">Transferase</keyword>
<feature type="binding site" evidence="7">
    <location>
        <position position="82"/>
    </location>
    <ligand>
        <name>S-adenosyl-L-methionine</name>
        <dbReference type="ChEBI" id="CHEBI:59789"/>
    </ligand>
</feature>
<keyword evidence="9" id="KW-1185">Reference proteome</keyword>
<dbReference type="GO" id="GO:0018423">
    <property type="term" value="F:protein C-terminal leucine carboxyl O-methyltransferase activity"/>
    <property type="evidence" value="ECO:0007669"/>
    <property type="project" value="UniProtKB-EC"/>
</dbReference>
<evidence type="ECO:0000256" key="3">
    <source>
        <dbReference type="ARBA" id="ARBA00022603"/>
    </source>
</evidence>
<dbReference type="EMBL" id="MLAK01000661">
    <property type="protein sequence ID" value="OHT08636.1"/>
    <property type="molecule type" value="Genomic_DNA"/>
</dbReference>
<comment type="caution">
    <text evidence="8">The sequence shown here is derived from an EMBL/GenBank/DDBJ whole genome shotgun (WGS) entry which is preliminary data.</text>
</comment>
<evidence type="ECO:0000256" key="7">
    <source>
        <dbReference type="PIRSR" id="PIRSR016305-1"/>
    </source>
</evidence>
<dbReference type="SUPFAM" id="SSF53335">
    <property type="entry name" value="S-adenosyl-L-methionine-dependent methyltransferases"/>
    <property type="match status" value="1"/>
</dbReference>
<dbReference type="OrthoDB" id="203237at2759"/>
<keyword evidence="3 6" id="KW-0489">Methyltransferase</keyword>
<dbReference type="VEuPathDB" id="TrichDB:TRFO_22711"/>
<evidence type="ECO:0000256" key="5">
    <source>
        <dbReference type="ARBA" id="ARBA00022691"/>
    </source>
</evidence>
<sequence>MMLFGSDHFSVEDTALDAANGKWSSTRAGYYEDKYISSFLDLKRRLLPHQNLGYFIRNSFFRKVLHNFFSVYGFESQVVVLGCGYDTLFWLLNDENIKFKHWFDLDKENVINFKKKIISSDLFQPLENYHVECIDFNNTNLDFVSILSEFEQLPTVFIDEFSLIYCEYETTQNIIKLIASNKDWHLASYGMVQPEDEFGQLVQESFIKLKIPLKSYKFTASVQETDNVYIKAGFNSVRSLDSELMLKLFFTKTERDRFLSLEYFDDPKELFYLLRHYCAIVAGNDQFVSILPEI</sequence>
<comment type="function">
    <text evidence="6">Methylates the carboxyl group of the C-terminal leucine residue of protein phosphatase 2A catalytic subunits to form alpha-leucine ester residues.</text>
</comment>
<comment type="catalytic activity">
    <reaction evidence="1 6">
        <text>[phosphatase 2A protein]-C-terminal L-leucine + S-adenosyl-L-methionine = [phosphatase 2A protein]-C-terminal L-leucine methyl ester + S-adenosyl-L-homocysteine</text>
        <dbReference type="Rhea" id="RHEA:48544"/>
        <dbReference type="Rhea" id="RHEA-COMP:12134"/>
        <dbReference type="Rhea" id="RHEA-COMP:12135"/>
        <dbReference type="ChEBI" id="CHEBI:57856"/>
        <dbReference type="ChEBI" id="CHEBI:59789"/>
        <dbReference type="ChEBI" id="CHEBI:90516"/>
        <dbReference type="ChEBI" id="CHEBI:90517"/>
        <dbReference type="EC" id="2.1.1.233"/>
    </reaction>
</comment>
<dbReference type="InterPro" id="IPR029063">
    <property type="entry name" value="SAM-dependent_MTases_sf"/>
</dbReference>
<evidence type="ECO:0000256" key="2">
    <source>
        <dbReference type="ARBA" id="ARBA00010703"/>
    </source>
</evidence>
<proteinExistence type="inferred from homology"/>
<comment type="similarity">
    <text evidence="2 6">Belongs to the methyltransferase superfamily. LCMT family.</text>
</comment>
<dbReference type="Proteomes" id="UP000179807">
    <property type="component" value="Unassembled WGS sequence"/>
</dbReference>
<evidence type="ECO:0000256" key="4">
    <source>
        <dbReference type="ARBA" id="ARBA00022679"/>
    </source>
</evidence>
<dbReference type="PIRSF" id="PIRSF016305">
    <property type="entry name" value="LCM_mtfrase"/>
    <property type="match status" value="1"/>
</dbReference>
<dbReference type="RefSeq" id="XP_068361772.1">
    <property type="nucleotide sequence ID" value="XM_068502713.1"/>
</dbReference>
<organism evidence="8 9">
    <name type="scientific">Tritrichomonas foetus</name>
    <dbReference type="NCBI Taxonomy" id="1144522"/>
    <lineage>
        <taxon>Eukaryota</taxon>
        <taxon>Metamonada</taxon>
        <taxon>Parabasalia</taxon>
        <taxon>Tritrichomonadida</taxon>
        <taxon>Tritrichomonadidae</taxon>
        <taxon>Tritrichomonas</taxon>
    </lineage>
</organism>
<dbReference type="PANTHER" id="PTHR13600">
    <property type="entry name" value="LEUCINE CARBOXYL METHYLTRANSFERASE"/>
    <property type="match status" value="1"/>
</dbReference>
<evidence type="ECO:0000313" key="8">
    <source>
        <dbReference type="EMBL" id="OHT08636.1"/>
    </source>
</evidence>
<dbReference type="Pfam" id="PF04072">
    <property type="entry name" value="LCM"/>
    <property type="match status" value="1"/>
</dbReference>
<keyword evidence="5 6" id="KW-0949">S-adenosyl-L-methionine</keyword>
<feature type="binding site" evidence="7">
    <location>
        <begin position="135"/>
        <end position="136"/>
    </location>
    <ligand>
        <name>S-adenosyl-L-methionine</name>
        <dbReference type="ChEBI" id="CHEBI:59789"/>
    </ligand>
</feature>
<feature type="binding site" evidence="7">
    <location>
        <position position="57"/>
    </location>
    <ligand>
        <name>S-adenosyl-L-methionine</name>
        <dbReference type="ChEBI" id="CHEBI:59789"/>
    </ligand>
</feature>
<reference evidence="8" key="1">
    <citation type="submission" date="2016-10" db="EMBL/GenBank/DDBJ databases">
        <authorList>
            <person name="Benchimol M."/>
            <person name="Almeida L.G."/>
            <person name="Vasconcelos A.T."/>
            <person name="Perreira-Neves A."/>
            <person name="Rosa I.A."/>
            <person name="Tasca T."/>
            <person name="Bogo M.R."/>
            <person name="de Souza W."/>
        </authorList>
    </citation>
    <scope>NUCLEOTIDE SEQUENCE [LARGE SCALE GENOMIC DNA]</scope>
    <source>
        <strain evidence="8">K</strain>
    </source>
</reference>
<protein>
    <recommendedName>
        <fullName evidence="6">Leucine carboxyl methyltransferase 1</fullName>
        <ecNumber evidence="6">2.1.1.233</ecNumber>
    </recommendedName>
</protein>
<evidence type="ECO:0000313" key="9">
    <source>
        <dbReference type="Proteomes" id="UP000179807"/>
    </source>
</evidence>
<dbReference type="GeneID" id="94837417"/>
<name>A0A1J4KFT4_9EUKA</name>
<gene>
    <name evidence="8" type="ORF">TRFO_22711</name>
</gene>
<dbReference type="AlphaFoldDB" id="A0A1J4KFT4"/>
<dbReference type="GO" id="GO:0032259">
    <property type="term" value="P:methylation"/>
    <property type="evidence" value="ECO:0007669"/>
    <property type="project" value="UniProtKB-KW"/>
</dbReference>
<evidence type="ECO:0000256" key="6">
    <source>
        <dbReference type="PIRNR" id="PIRNR016305"/>
    </source>
</evidence>
<dbReference type="EC" id="2.1.1.233" evidence="6"/>
<evidence type="ECO:0000256" key="1">
    <source>
        <dbReference type="ARBA" id="ARBA00000724"/>
    </source>
</evidence>